<evidence type="ECO:0000259" key="6">
    <source>
        <dbReference type="Pfam" id="PF04377"/>
    </source>
</evidence>
<dbReference type="GO" id="GO:0005737">
    <property type="term" value="C:cytoplasm"/>
    <property type="evidence" value="ECO:0007669"/>
    <property type="project" value="TreeGrafter"/>
</dbReference>
<evidence type="ECO:0000256" key="3">
    <source>
        <dbReference type="ARBA" id="ARBA00022679"/>
    </source>
</evidence>
<reference evidence="7" key="1">
    <citation type="submission" date="2022-10" db="EMBL/GenBank/DDBJ databases">
        <authorList>
            <person name="Byrne P K."/>
        </authorList>
    </citation>
    <scope>NUCLEOTIDE SEQUENCE</scope>
    <source>
        <strain evidence="7">IFO1815</strain>
    </source>
</reference>
<dbReference type="InterPro" id="IPR007472">
    <property type="entry name" value="N-end_Aminoacyl_Trfase_C"/>
</dbReference>
<protein>
    <recommendedName>
        <fullName evidence="2">arginyltransferase</fullName>
        <ecNumber evidence="2">2.3.2.8</ecNumber>
    </recommendedName>
</protein>
<proteinExistence type="inferred from homology"/>
<evidence type="ECO:0000256" key="4">
    <source>
        <dbReference type="ARBA" id="ARBA00023315"/>
    </source>
</evidence>
<dbReference type="Proteomes" id="UP001161438">
    <property type="component" value="Chromosome 7"/>
</dbReference>
<keyword evidence="3" id="KW-0808">Transferase</keyword>
<keyword evidence="8" id="KW-1185">Reference proteome</keyword>
<evidence type="ECO:0000259" key="5">
    <source>
        <dbReference type="Pfam" id="PF04376"/>
    </source>
</evidence>
<dbReference type="Pfam" id="PF04376">
    <property type="entry name" value="ATE_N"/>
    <property type="match status" value="1"/>
</dbReference>
<dbReference type="GeneID" id="80918462"/>
<accession>A0AA35J0S6</accession>
<feature type="domain" description="N-end aminoacyl transferase N-terminal" evidence="5">
    <location>
        <begin position="19"/>
        <end position="115"/>
    </location>
</feature>
<dbReference type="GO" id="GO:0004057">
    <property type="term" value="F:arginyl-tRNA--protein transferase activity"/>
    <property type="evidence" value="ECO:0007669"/>
    <property type="project" value="UniProtKB-EC"/>
</dbReference>
<organism evidence="7 8">
    <name type="scientific">Saccharomyces mikatae IFO 1815</name>
    <dbReference type="NCBI Taxonomy" id="226126"/>
    <lineage>
        <taxon>Eukaryota</taxon>
        <taxon>Fungi</taxon>
        <taxon>Dikarya</taxon>
        <taxon>Ascomycota</taxon>
        <taxon>Saccharomycotina</taxon>
        <taxon>Saccharomycetes</taxon>
        <taxon>Saccharomycetales</taxon>
        <taxon>Saccharomycetaceae</taxon>
        <taxon>Saccharomyces</taxon>
    </lineage>
</organism>
<dbReference type="EC" id="2.3.2.8" evidence="2"/>
<dbReference type="SUPFAM" id="SSF55729">
    <property type="entry name" value="Acyl-CoA N-acyltransferases (Nat)"/>
    <property type="match status" value="1"/>
</dbReference>
<keyword evidence="4" id="KW-0012">Acyltransferase</keyword>
<evidence type="ECO:0000313" key="8">
    <source>
        <dbReference type="Proteomes" id="UP001161438"/>
    </source>
</evidence>
<gene>
    <name evidence="7" type="primary">SMKI07G2310</name>
    <name evidence="7" type="ORF">SMKI_07G2310</name>
</gene>
<dbReference type="Pfam" id="PF04377">
    <property type="entry name" value="ATE_C"/>
    <property type="match status" value="1"/>
</dbReference>
<dbReference type="PANTHER" id="PTHR21367:SF1">
    <property type="entry name" value="ARGINYL-TRNA--PROTEIN TRANSFERASE 1"/>
    <property type="match status" value="1"/>
</dbReference>
<dbReference type="InterPro" id="IPR030700">
    <property type="entry name" value="N-end_Aminoacyl_Trfase"/>
</dbReference>
<name>A0AA35J0S6_SACMI</name>
<evidence type="ECO:0000256" key="2">
    <source>
        <dbReference type="ARBA" id="ARBA00012025"/>
    </source>
</evidence>
<evidence type="ECO:0000256" key="1">
    <source>
        <dbReference type="ARBA" id="ARBA00009991"/>
    </source>
</evidence>
<dbReference type="InterPro" id="IPR016181">
    <property type="entry name" value="Acyl_CoA_acyltransferase"/>
</dbReference>
<sequence length="503" mass="57808">MSGRFVIWAPSMHSEPAAKCGYCHGNKGENKDQLFALDSWAHRYMDKMDAIEIENCTMGSFVEHMDMDTYDRLCNMGFRRSGKFLYKVDPLRNCCRLYTIRTTPREVAMTKELKKCVSRFANRITGGDCCSAALPSSDFVGRIVDAELNSKAFHTRFEPALYSDEKYQLFVKYQENVHQDYKNSPKSFKRFLCDTPFGPEEVLGTQESWEQLNNWQSMKPGEKLKHVGPAHECYYHEDKLIAIAVSDILPSGISSVYFIWDPDYSKWSLGKLSALRDLAIIQKTNLQYYYLGYYIQDCPKMNYKANYGAEILDVCHGKYIPLKSIENMISRGKLFVLGEKKAKVSKELYLADTDTRKLLSFPTDNAVKYKNIAEEIYGAEGCAFESANESALELKELYGIPYEEEDLDTIYHLKEQNTHFPSGIPNVVPGLLPLWELLDIMQSGKITDLEGKLLLFEIETEGIRLLMNFYNEPPTVKKRICDVIRLFGFETCMKAVILYSEQM</sequence>
<dbReference type="RefSeq" id="XP_056082366.1">
    <property type="nucleotide sequence ID" value="XM_056222702.1"/>
</dbReference>
<dbReference type="EMBL" id="OX365763">
    <property type="protein sequence ID" value="CAI4039251.1"/>
    <property type="molecule type" value="Genomic_DNA"/>
</dbReference>
<comment type="similarity">
    <text evidence="1">Belongs to the R-transferase family.</text>
</comment>
<dbReference type="InterPro" id="IPR007471">
    <property type="entry name" value="N-end_Aminoacyl_Trfase_N"/>
</dbReference>
<evidence type="ECO:0000313" key="7">
    <source>
        <dbReference type="EMBL" id="CAI4039251.1"/>
    </source>
</evidence>
<dbReference type="AlphaFoldDB" id="A0AA35J0S6"/>
<dbReference type="PANTHER" id="PTHR21367">
    <property type="entry name" value="ARGININE-TRNA-PROTEIN TRANSFERASE 1"/>
    <property type="match status" value="1"/>
</dbReference>
<feature type="domain" description="N-end rule aminoacyl transferase C-terminal" evidence="6">
    <location>
        <begin position="165"/>
        <end position="309"/>
    </location>
</feature>